<evidence type="ECO:0000256" key="9">
    <source>
        <dbReference type="ARBA" id="ARBA00022777"/>
    </source>
</evidence>
<evidence type="ECO:0000313" key="17">
    <source>
        <dbReference type="EMBL" id="OXA87344.1"/>
    </source>
</evidence>
<dbReference type="InterPro" id="IPR003594">
    <property type="entry name" value="HATPase_dom"/>
</dbReference>
<comment type="caution">
    <text evidence="17">The sequence shown here is derived from an EMBL/GenBank/DDBJ whole genome shotgun (WGS) entry which is preliminary data.</text>
</comment>
<dbReference type="Gene3D" id="6.10.340.10">
    <property type="match status" value="1"/>
</dbReference>
<dbReference type="GO" id="GO:0005524">
    <property type="term" value="F:ATP binding"/>
    <property type="evidence" value="ECO:0007669"/>
    <property type="project" value="UniProtKB-KW"/>
</dbReference>
<evidence type="ECO:0000256" key="12">
    <source>
        <dbReference type="ARBA" id="ARBA00023012"/>
    </source>
</evidence>
<evidence type="ECO:0000259" key="16">
    <source>
        <dbReference type="PROSITE" id="PS50885"/>
    </source>
</evidence>
<sequence length="458" mass="53233">MKIRTRLTLIYLFNTILILLTFSFFVYHSEKTNREKEFFILLEKEAYSRARIFFNKQIIPEIQQQFYHNNRKFIPDAKVAIYKTDLQLIYHDTVKSDVLKEHKLMLKNFYEGVENYSVEDGRQLVGVRYNVGDKNYIVTAIAYDEYGLNKLRYLKENIIKYFLISIVFILVVGHYFSDSAFALIREIIKDVKNISASNLHSRLKVKKSKDELFELTQTFNKMLDRLEDSFMAQKHFVANTSHELRTPLTRLSGELEIALQKKRKKKEYVTVLQVLFNDTQKLIRLTNSLLSLAKVSGDNSELSFGAVRIDEVLLDVQYQVQQKNEAYQVCISFEKEMENECEVMVYGNEELLQIAFLNIVENSCKFSPDRKAEVTISKTLQGIELCFSDKGIGIAQEDLKAVFTPFYRGNNRYFAEGSGIGLALTQKIIKLHKGAIKVDSQLQIGTIFTITMPWTYKV</sequence>
<keyword evidence="8" id="KW-0547">Nucleotide-binding</keyword>
<dbReference type="PANTHER" id="PTHR45528:SF1">
    <property type="entry name" value="SENSOR HISTIDINE KINASE CPXA"/>
    <property type="match status" value="1"/>
</dbReference>
<keyword evidence="7 14" id="KW-0812">Transmembrane</keyword>
<dbReference type="PROSITE" id="PS50885">
    <property type="entry name" value="HAMP"/>
    <property type="match status" value="1"/>
</dbReference>
<evidence type="ECO:0000256" key="1">
    <source>
        <dbReference type="ARBA" id="ARBA00000085"/>
    </source>
</evidence>
<comment type="subcellular location">
    <subcellularLocation>
        <location evidence="2">Cell membrane</location>
        <topology evidence="2">Multi-pass membrane protein</topology>
    </subcellularLocation>
</comment>
<accession>A0A226H003</accession>
<keyword evidence="6" id="KW-0808">Transferase</keyword>
<dbReference type="PRINTS" id="PR00344">
    <property type="entry name" value="BCTRLSENSOR"/>
</dbReference>
<feature type="domain" description="Histidine kinase" evidence="15">
    <location>
        <begin position="239"/>
        <end position="456"/>
    </location>
</feature>
<dbReference type="AlphaFoldDB" id="A0A226H003"/>
<protein>
    <recommendedName>
        <fullName evidence="3">histidine kinase</fullName>
        <ecNumber evidence="3">2.7.13.3</ecNumber>
    </recommendedName>
</protein>
<evidence type="ECO:0000256" key="10">
    <source>
        <dbReference type="ARBA" id="ARBA00022840"/>
    </source>
</evidence>
<dbReference type="Pfam" id="PF00512">
    <property type="entry name" value="HisKA"/>
    <property type="match status" value="1"/>
</dbReference>
<reference evidence="17 18" key="1">
    <citation type="submission" date="2016-11" db="EMBL/GenBank/DDBJ databases">
        <title>Whole genomes of Flavobacteriaceae.</title>
        <authorList>
            <person name="Stine C."/>
            <person name="Li C."/>
            <person name="Tadesse D."/>
        </authorList>
    </citation>
    <scope>NUCLEOTIDE SEQUENCE [LARGE SCALE GENOMIC DNA]</scope>
    <source>
        <strain evidence="17 18">DSM 18292</strain>
    </source>
</reference>
<dbReference type="Proteomes" id="UP000198345">
    <property type="component" value="Unassembled WGS sequence"/>
</dbReference>
<dbReference type="EC" id="2.7.13.3" evidence="3"/>
<keyword evidence="5" id="KW-0597">Phosphoprotein</keyword>
<dbReference type="FunFam" id="1.10.287.130:FF:000001">
    <property type="entry name" value="Two-component sensor histidine kinase"/>
    <property type="match status" value="1"/>
</dbReference>
<keyword evidence="13 14" id="KW-0472">Membrane</keyword>
<dbReference type="InterPro" id="IPR004358">
    <property type="entry name" value="Sig_transdc_His_kin-like_C"/>
</dbReference>
<dbReference type="OrthoDB" id="594725at2"/>
<dbReference type="PROSITE" id="PS50109">
    <property type="entry name" value="HIS_KIN"/>
    <property type="match status" value="1"/>
</dbReference>
<dbReference type="SMART" id="SM00304">
    <property type="entry name" value="HAMP"/>
    <property type="match status" value="1"/>
</dbReference>
<evidence type="ECO:0000256" key="13">
    <source>
        <dbReference type="ARBA" id="ARBA00023136"/>
    </source>
</evidence>
<dbReference type="InterPro" id="IPR036097">
    <property type="entry name" value="HisK_dim/P_sf"/>
</dbReference>
<evidence type="ECO:0000256" key="2">
    <source>
        <dbReference type="ARBA" id="ARBA00004651"/>
    </source>
</evidence>
<keyword evidence="9" id="KW-0418">Kinase</keyword>
<dbReference type="InterPro" id="IPR005467">
    <property type="entry name" value="His_kinase_dom"/>
</dbReference>
<dbReference type="CDD" id="cd06225">
    <property type="entry name" value="HAMP"/>
    <property type="match status" value="1"/>
</dbReference>
<organism evidence="17 18">
    <name type="scientific">Flavobacterium hercynium</name>
    <dbReference type="NCBI Taxonomy" id="387094"/>
    <lineage>
        <taxon>Bacteria</taxon>
        <taxon>Pseudomonadati</taxon>
        <taxon>Bacteroidota</taxon>
        <taxon>Flavobacteriia</taxon>
        <taxon>Flavobacteriales</taxon>
        <taxon>Flavobacteriaceae</taxon>
        <taxon>Flavobacterium</taxon>
    </lineage>
</organism>
<evidence type="ECO:0000313" key="18">
    <source>
        <dbReference type="Proteomes" id="UP000198345"/>
    </source>
</evidence>
<evidence type="ECO:0000256" key="4">
    <source>
        <dbReference type="ARBA" id="ARBA00022475"/>
    </source>
</evidence>
<dbReference type="InterPro" id="IPR036890">
    <property type="entry name" value="HATPase_C_sf"/>
</dbReference>
<dbReference type="SMART" id="SM00388">
    <property type="entry name" value="HisKA"/>
    <property type="match status" value="1"/>
</dbReference>
<dbReference type="Pfam" id="PF00672">
    <property type="entry name" value="HAMP"/>
    <property type="match status" value="1"/>
</dbReference>
<dbReference type="InterPro" id="IPR003660">
    <property type="entry name" value="HAMP_dom"/>
</dbReference>
<evidence type="ECO:0000256" key="14">
    <source>
        <dbReference type="SAM" id="Phobius"/>
    </source>
</evidence>
<keyword evidence="11 14" id="KW-1133">Transmembrane helix</keyword>
<proteinExistence type="predicted"/>
<keyword evidence="18" id="KW-1185">Reference proteome</keyword>
<dbReference type="EMBL" id="MUGW01000035">
    <property type="protein sequence ID" value="OXA87344.1"/>
    <property type="molecule type" value="Genomic_DNA"/>
</dbReference>
<feature type="domain" description="HAMP" evidence="16">
    <location>
        <begin position="184"/>
        <end position="231"/>
    </location>
</feature>
<dbReference type="Pfam" id="PF02518">
    <property type="entry name" value="HATPase_c"/>
    <property type="match status" value="1"/>
</dbReference>
<dbReference type="RefSeq" id="WP_089050911.1">
    <property type="nucleotide sequence ID" value="NZ_FXTV01000010.1"/>
</dbReference>
<name>A0A226H003_9FLAO</name>
<dbReference type="GO" id="GO:0000155">
    <property type="term" value="F:phosphorelay sensor kinase activity"/>
    <property type="evidence" value="ECO:0007669"/>
    <property type="project" value="InterPro"/>
</dbReference>
<evidence type="ECO:0000259" key="15">
    <source>
        <dbReference type="PROSITE" id="PS50109"/>
    </source>
</evidence>
<dbReference type="CDD" id="cd00082">
    <property type="entry name" value="HisKA"/>
    <property type="match status" value="1"/>
</dbReference>
<evidence type="ECO:0000256" key="3">
    <source>
        <dbReference type="ARBA" id="ARBA00012438"/>
    </source>
</evidence>
<dbReference type="Gene3D" id="3.30.565.10">
    <property type="entry name" value="Histidine kinase-like ATPase, C-terminal domain"/>
    <property type="match status" value="1"/>
</dbReference>
<dbReference type="InterPro" id="IPR003661">
    <property type="entry name" value="HisK_dim/P_dom"/>
</dbReference>
<evidence type="ECO:0000256" key="7">
    <source>
        <dbReference type="ARBA" id="ARBA00022692"/>
    </source>
</evidence>
<evidence type="ECO:0000256" key="11">
    <source>
        <dbReference type="ARBA" id="ARBA00022989"/>
    </source>
</evidence>
<dbReference type="InterPro" id="IPR050398">
    <property type="entry name" value="HssS/ArlS-like"/>
</dbReference>
<dbReference type="SUPFAM" id="SSF158472">
    <property type="entry name" value="HAMP domain-like"/>
    <property type="match status" value="1"/>
</dbReference>
<gene>
    <name evidence="17" type="ORF">B0A66_16250</name>
</gene>
<evidence type="ECO:0000256" key="6">
    <source>
        <dbReference type="ARBA" id="ARBA00022679"/>
    </source>
</evidence>
<feature type="transmembrane region" description="Helical" evidence="14">
    <location>
        <begin position="6"/>
        <end position="27"/>
    </location>
</feature>
<keyword evidence="12" id="KW-0902">Two-component regulatory system</keyword>
<keyword evidence="10" id="KW-0067">ATP-binding</keyword>
<evidence type="ECO:0000256" key="5">
    <source>
        <dbReference type="ARBA" id="ARBA00022553"/>
    </source>
</evidence>
<dbReference type="PANTHER" id="PTHR45528">
    <property type="entry name" value="SENSOR HISTIDINE KINASE CPXA"/>
    <property type="match status" value="1"/>
</dbReference>
<dbReference type="SUPFAM" id="SSF47384">
    <property type="entry name" value="Homodimeric domain of signal transducing histidine kinase"/>
    <property type="match status" value="1"/>
</dbReference>
<comment type="catalytic activity">
    <reaction evidence="1">
        <text>ATP + protein L-histidine = ADP + protein N-phospho-L-histidine.</text>
        <dbReference type="EC" id="2.7.13.3"/>
    </reaction>
</comment>
<dbReference type="SMART" id="SM00387">
    <property type="entry name" value="HATPase_c"/>
    <property type="match status" value="1"/>
</dbReference>
<dbReference type="GO" id="GO:0005886">
    <property type="term" value="C:plasma membrane"/>
    <property type="evidence" value="ECO:0007669"/>
    <property type="project" value="UniProtKB-SubCell"/>
</dbReference>
<dbReference type="Gene3D" id="1.10.287.130">
    <property type="match status" value="1"/>
</dbReference>
<keyword evidence="4" id="KW-1003">Cell membrane</keyword>
<dbReference type="SUPFAM" id="SSF55874">
    <property type="entry name" value="ATPase domain of HSP90 chaperone/DNA topoisomerase II/histidine kinase"/>
    <property type="match status" value="1"/>
</dbReference>
<evidence type="ECO:0000256" key="8">
    <source>
        <dbReference type="ARBA" id="ARBA00022741"/>
    </source>
</evidence>